<sequence length="270" mass="29175">MREHTLHMLSWRVSSPCLRLRCRRRVMCFSQEGSGSDSVRVSFALPYRCTFGQHLCLVGSISPLGAWDVRQGVAMSWSEGDVWTVDLELHTRAGSHVEYKYVVRNEDGTPTVWKPGSNLQLPLQSGGGGLPEALRVSDAWDESWRSIEVETRVPVSVPSQREGSDAGPAERAEDVELAAVAAARTRALADLDQAITQSLDLLSSAADPAAPEVLAADRVIAANARRALTFMKALQASDPKQNRWLAAPASSSEGALEDGAIGTTEPPQLS</sequence>
<keyword evidence="4" id="KW-1185">Reference proteome</keyword>
<dbReference type="PANTHER" id="PTHR15048">
    <property type="entry name" value="STARCH-BINDING DOMAIN-CONTAINING PROTEIN 1"/>
    <property type="match status" value="1"/>
</dbReference>
<dbReference type="EMBL" id="JALJOU010000085">
    <property type="protein sequence ID" value="KAK9822642.1"/>
    <property type="molecule type" value="Genomic_DNA"/>
</dbReference>
<dbReference type="AlphaFoldDB" id="A0AAW1QMH5"/>
<dbReference type="Gene3D" id="2.60.40.10">
    <property type="entry name" value="Immunoglobulins"/>
    <property type="match status" value="1"/>
</dbReference>
<feature type="domain" description="CBM20" evidence="2">
    <location>
        <begin position="33"/>
        <end position="146"/>
    </location>
</feature>
<dbReference type="SUPFAM" id="SSF49452">
    <property type="entry name" value="Starch-binding domain-like"/>
    <property type="match status" value="1"/>
</dbReference>
<comment type="caution">
    <text evidence="3">The sequence shown here is derived from an EMBL/GenBank/DDBJ whole genome shotgun (WGS) entry which is preliminary data.</text>
</comment>
<reference evidence="3 4" key="1">
    <citation type="journal article" date="2024" name="Nat. Commun.">
        <title>Phylogenomics reveals the evolutionary origins of lichenization in chlorophyte algae.</title>
        <authorList>
            <person name="Puginier C."/>
            <person name="Libourel C."/>
            <person name="Otte J."/>
            <person name="Skaloud P."/>
            <person name="Haon M."/>
            <person name="Grisel S."/>
            <person name="Petersen M."/>
            <person name="Berrin J.G."/>
            <person name="Delaux P.M."/>
            <person name="Dal Grande F."/>
            <person name="Keller J."/>
        </authorList>
    </citation>
    <scope>NUCLEOTIDE SEQUENCE [LARGE SCALE GENOMIC DNA]</scope>
    <source>
        <strain evidence="3 4">SAG 245.80</strain>
    </source>
</reference>
<proteinExistence type="predicted"/>
<feature type="region of interest" description="Disordered" evidence="1">
    <location>
        <begin position="241"/>
        <end position="270"/>
    </location>
</feature>
<dbReference type="InterPro" id="IPR002044">
    <property type="entry name" value="CBM20"/>
</dbReference>
<accession>A0AAW1QMH5</accession>
<gene>
    <name evidence="3" type="ORF">WJX81_002600</name>
</gene>
<name>A0AAW1QMH5_9CHLO</name>
<organism evidence="3 4">
    <name type="scientific">Elliptochloris bilobata</name>
    <dbReference type="NCBI Taxonomy" id="381761"/>
    <lineage>
        <taxon>Eukaryota</taxon>
        <taxon>Viridiplantae</taxon>
        <taxon>Chlorophyta</taxon>
        <taxon>core chlorophytes</taxon>
        <taxon>Trebouxiophyceae</taxon>
        <taxon>Trebouxiophyceae incertae sedis</taxon>
        <taxon>Elliptochloris clade</taxon>
        <taxon>Elliptochloris</taxon>
    </lineage>
</organism>
<dbReference type="InterPro" id="IPR013783">
    <property type="entry name" value="Ig-like_fold"/>
</dbReference>
<dbReference type="PANTHER" id="PTHR15048:SF0">
    <property type="entry name" value="STARCH-BINDING DOMAIN-CONTAINING PROTEIN 1"/>
    <property type="match status" value="1"/>
</dbReference>
<evidence type="ECO:0000313" key="3">
    <source>
        <dbReference type="EMBL" id="KAK9822642.1"/>
    </source>
</evidence>
<dbReference type="GO" id="GO:2001070">
    <property type="term" value="F:starch binding"/>
    <property type="evidence" value="ECO:0007669"/>
    <property type="project" value="InterPro"/>
</dbReference>
<evidence type="ECO:0000256" key="1">
    <source>
        <dbReference type="SAM" id="MobiDB-lite"/>
    </source>
</evidence>
<dbReference type="SMART" id="SM01065">
    <property type="entry name" value="CBM_2"/>
    <property type="match status" value="1"/>
</dbReference>
<dbReference type="Proteomes" id="UP001445335">
    <property type="component" value="Unassembled WGS sequence"/>
</dbReference>
<dbReference type="Pfam" id="PF00686">
    <property type="entry name" value="CBM_20"/>
    <property type="match status" value="1"/>
</dbReference>
<dbReference type="InterPro" id="IPR013784">
    <property type="entry name" value="Carb-bd-like_fold"/>
</dbReference>
<evidence type="ECO:0000259" key="2">
    <source>
        <dbReference type="PROSITE" id="PS51166"/>
    </source>
</evidence>
<dbReference type="CDD" id="cd05467">
    <property type="entry name" value="CBM20"/>
    <property type="match status" value="1"/>
</dbReference>
<dbReference type="GO" id="GO:0016020">
    <property type="term" value="C:membrane"/>
    <property type="evidence" value="ECO:0007669"/>
    <property type="project" value="TreeGrafter"/>
</dbReference>
<protein>
    <recommendedName>
        <fullName evidence="2">CBM20 domain-containing protein</fullName>
    </recommendedName>
</protein>
<dbReference type="PROSITE" id="PS51166">
    <property type="entry name" value="CBM20"/>
    <property type="match status" value="1"/>
</dbReference>
<evidence type="ECO:0000313" key="4">
    <source>
        <dbReference type="Proteomes" id="UP001445335"/>
    </source>
</evidence>